<dbReference type="Proteomes" id="UP001501570">
    <property type="component" value="Unassembled WGS sequence"/>
</dbReference>
<evidence type="ECO:0000313" key="2">
    <source>
        <dbReference type="Proteomes" id="UP001501570"/>
    </source>
</evidence>
<dbReference type="EMBL" id="BAABJQ010000002">
    <property type="protein sequence ID" value="GAA5178906.1"/>
    <property type="molecule type" value="Genomic_DNA"/>
</dbReference>
<comment type="caution">
    <text evidence="1">The sequence shown here is derived from an EMBL/GenBank/DDBJ whole genome shotgun (WGS) entry which is preliminary data.</text>
</comment>
<name>A0ABP9RK89_9ACTN</name>
<proteinExistence type="predicted"/>
<keyword evidence="2" id="KW-1185">Reference proteome</keyword>
<gene>
    <name evidence="1" type="ORF">GCM10023322_07160</name>
</gene>
<reference evidence="2" key="1">
    <citation type="journal article" date="2019" name="Int. J. Syst. Evol. Microbiol.">
        <title>The Global Catalogue of Microorganisms (GCM) 10K type strain sequencing project: providing services to taxonomists for standard genome sequencing and annotation.</title>
        <authorList>
            <consortium name="The Broad Institute Genomics Platform"/>
            <consortium name="The Broad Institute Genome Sequencing Center for Infectious Disease"/>
            <person name="Wu L."/>
            <person name="Ma J."/>
        </authorList>
    </citation>
    <scope>NUCLEOTIDE SEQUENCE [LARGE SCALE GENOMIC DNA]</scope>
    <source>
        <strain evidence="2">JCM 18304</strain>
    </source>
</reference>
<accession>A0ABP9RK89</accession>
<protein>
    <submittedName>
        <fullName evidence="1">Uncharacterized protein</fullName>
    </submittedName>
</protein>
<organism evidence="1 2">
    <name type="scientific">Rugosimonospora acidiphila</name>
    <dbReference type="NCBI Taxonomy" id="556531"/>
    <lineage>
        <taxon>Bacteria</taxon>
        <taxon>Bacillati</taxon>
        <taxon>Actinomycetota</taxon>
        <taxon>Actinomycetes</taxon>
        <taxon>Micromonosporales</taxon>
        <taxon>Micromonosporaceae</taxon>
        <taxon>Rugosimonospora</taxon>
    </lineage>
</organism>
<evidence type="ECO:0000313" key="1">
    <source>
        <dbReference type="EMBL" id="GAA5178906.1"/>
    </source>
</evidence>
<sequence>MNRGDLVSVSQRHAAAEALVLQERFADLFTDDERETARRRLKERGYLPPCGG</sequence>